<evidence type="ECO:0000259" key="9">
    <source>
        <dbReference type="PROSITE" id="PS51873"/>
    </source>
</evidence>
<keyword evidence="3" id="KW-0479">Metal-binding</keyword>
<evidence type="ECO:0000256" key="3">
    <source>
        <dbReference type="ARBA" id="ARBA00022723"/>
    </source>
</evidence>
<evidence type="ECO:0000256" key="2">
    <source>
        <dbReference type="ARBA" id="ARBA00022679"/>
    </source>
</evidence>
<evidence type="ECO:0000256" key="7">
    <source>
        <dbReference type="ARBA" id="ARBA00022833"/>
    </source>
</evidence>
<dbReference type="InterPro" id="IPR047544">
    <property type="entry name" value="RING-HC_RBR_RNF216"/>
</dbReference>
<dbReference type="AlphaFoldDB" id="A0A0D6EL35"/>
<evidence type="ECO:0000256" key="6">
    <source>
        <dbReference type="ARBA" id="ARBA00022786"/>
    </source>
</evidence>
<feature type="compositionally biased region" description="Basic and acidic residues" evidence="8">
    <location>
        <begin position="59"/>
        <end position="76"/>
    </location>
</feature>
<evidence type="ECO:0000256" key="4">
    <source>
        <dbReference type="ARBA" id="ARBA00022737"/>
    </source>
</evidence>
<dbReference type="PROSITE" id="PS51873">
    <property type="entry name" value="TRIAD"/>
    <property type="match status" value="1"/>
</dbReference>
<dbReference type="PANTHER" id="PTHR22770:SF47">
    <property type="entry name" value="E3 UBIQUITIN-PROTEIN LIGASE RNF216"/>
    <property type="match status" value="1"/>
</dbReference>
<keyword evidence="4" id="KW-0677">Repeat</keyword>
<dbReference type="GO" id="GO:0008270">
    <property type="term" value="F:zinc ion binding"/>
    <property type="evidence" value="ECO:0007669"/>
    <property type="project" value="UniProtKB-KW"/>
</dbReference>
<dbReference type="InterPro" id="IPR044066">
    <property type="entry name" value="TRIAD_supradom"/>
</dbReference>
<dbReference type="OrthoDB" id="10009520at2759"/>
<keyword evidence="2" id="KW-0808">Transferase</keyword>
<keyword evidence="6" id="KW-0833">Ubl conjugation pathway</keyword>
<feature type="compositionally biased region" description="Pro residues" evidence="8">
    <location>
        <begin position="20"/>
        <end position="29"/>
    </location>
</feature>
<dbReference type="InterPro" id="IPR051628">
    <property type="entry name" value="LUBAC_E3_Ligases"/>
</dbReference>
<accession>A0A0D6EL35</accession>
<keyword evidence="7" id="KW-0862">Zinc</keyword>
<dbReference type="EMBL" id="CENE01000008">
    <property type="protein sequence ID" value="CEQ40669.1"/>
    <property type="molecule type" value="Genomic_DNA"/>
</dbReference>
<evidence type="ECO:0000256" key="5">
    <source>
        <dbReference type="ARBA" id="ARBA00022771"/>
    </source>
</evidence>
<dbReference type="InterPro" id="IPR047545">
    <property type="entry name" value="BRcat_RBR_RNF216"/>
</dbReference>
<dbReference type="GO" id="GO:0016740">
    <property type="term" value="F:transferase activity"/>
    <property type="evidence" value="ECO:0007669"/>
    <property type="project" value="UniProtKB-KW"/>
</dbReference>
<proteinExistence type="predicted"/>
<feature type="region of interest" description="Disordered" evidence="8">
    <location>
        <begin position="1"/>
        <end position="83"/>
    </location>
</feature>
<dbReference type="CDD" id="cd20339">
    <property type="entry name" value="BRcat_RBR_RNF216"/>
    <property type="match status" value="1"/>
</dbReference>
<sequence>MLPNPPFAGGPGAAFHRPAPLQPVPPQPRPAAKHVIDLSEDLDAGAYPLTSAAKRRRTRGDGRATEAKADKSEGGKGKGKARINTPLLECDGRANSKLQEDGWRLDDDGDMLILDDFDSLQPKAGTSAGGGDYFAKGKHAALSWEAGVFSKAASRADDPLDDSVATILAIIPDVAPIYVRDLLRMPLYGLGNVELVIEALLNDEQYPKKDEAGGSNANAKAKGKGKAREVEATPEASEEEDDAEVRRQANVWMDSSMRKPLGKVYEDAALAQLYFDFNSISQANLKRLFQSNSSFYVPTYIAAEKALKQTDAERGFKLMVGNRVVKGKGKVSGELEKEKQWLAEGLVRLRAAEGRAARLAKQLEEEIASGAYVECGCCFSDTAISQLIICSEGCQFCKDCVIMNAESQIGMRKYILPCMSTSGCSSTFPESEIDKCLPRKSLQALHKIRQEKEVDLAELEGLEKCPFCPFAYIIENDQERLFYCQREDCGIVSCRQCKKKDHLPKTCKEVSEDAKIDSIHRIEGASCFFLRPLFSFHADASRLYSHLSEAMSAALIRRCPKPGCNEPYIKEVGTCNKCIGSFA</sequence>
<keyword evidence="11" id="KW-1185">Reference proteome</keyword>
<dbReference type="Proteomes" id="UP000243876">
    <property type="component" value="Unassembled WGS sequence"/>
</dbReference>
<feature type="domain" description="RING-type" evidence="9">
    <location>
        <begin position="371"/>
        <end position="583"/>
    </location>
</feature>
<evidence type="ECO:0000313" key="10">
    <source>
        <dbReference type="EMBL" id="CEQ40669.1"/>
    </source>
</evidence>
<name>A0A0D6EL35_SPOSA</name>
<evidence type="ECO:0000256" key="8">
    <source>
        <dbReference type="SAM" id="MobiDB-lite"/>
    </source>
</evidence>
<feature type="region of interest" description="Disordered" evidence="8">
    <location>
        <begin position="207"/>
        <end position="245"/>
    </location>
</feature>
<reference evidence="11" key="1">
    <citation type="submission" date="2015-02" db="EMBL/GenBank/DDBJ databases">
        <authorList>
            <person name="Gon?alves P."/>
        </authorList>
    </citation>
    <scope>NUCLEOTIDE SEQUENCE [LARGE SCALE GENOMIC DNA]</scope>
</reference>
<gene>
    <name evidence="10" type="primary">SPOSA6832_02302</name>
</gene>
<evidence type="ECO:0000256" key="1">
    <source>
        <dbReference type="ARBA" id="ARBA00004906"/>
    </source>
</evidence>
<dbReference type="CDD" id="cd16630">
    <property type="entry name" value="RING-HC_RBR_RNF216"/>
    <property type="match status" value="1"/>
</dbReference>
<comment type="pathway">
    <text evidence="1">Protein modification; protein ubiquitination.</text>
</comment>
<dbReference type="PANTHER" id="PTHR22770">
    <property type="entry name" value="UBIQUITIN CONJUGATING ENZYME 7 INTERACTING PROTEIN-RELATED"/>
    <property type="match status" value="1"/>
</dbReference>
<keyword evidence="5" id="KW-0863">Zinc-finger</keyword>
<evidence type="ECO:0000313" key="11">
    <source>
        <dbReference type="Proteomes" id="UP000243876"/>
    </source>
</evidence>
<organism evidence="10 11">
    <name type="scientific">Sporidiobolus salmonicolor</name>
    <name type="common">Yeast-like fungus</name>
    <name type="synonym">Sporobolomyces salmonicolor</name>
    <dbReference type="NCBI Taxonomy" id="5005"/>
    <lineage>
        <taxon>Eukaryota</taxon>
        <taxon>Fungi</taxon>
        <taxon>Dikarya</taxon>
        <taxon>Basidiomycota</taxon>
        <taxon>Pucciniomycotina</taxon>
        <taxon>Microbotryomycetes</taxon>
        <taxon>Sporidiobolales</taxon>
        <taxon>Sporidiobolaceae</taxon>
        <taxon>Sporobolomyces</taxon>
    </lineage>
</organism>
<protein>
    <submittedName>
        <fullName evidence="10">SPOSA6832_02302-mRNA-1:cds</fullName>
    </submittedName>
</protein>